<proteinExistence type="predicted"/>
<dbReference type="SUPFAM" id="SSF53448">
    <property type="entry name" value="Nucleotide-diphospho-sugar transferases"/>
    <property type="match status" value="1"/>
</dbReference>
<sequence length="476" mass="51599">MDDRPAESEQSGAISLGGVAGQLLEVARHELMLFAAVGLLIGGIDDLLVDLLYIVRGAWRCLSGRRDPLLAELPAASGRTAMLIAAWDESAVIGPMLRTTLARLTEPGLTIYVGLYPNDWATTEIVAAIAAVDARVRPVVGLHAGPTTKAANLNQVWRALVADEAAAGVRFDAIVLHDAEDVISAGELRVIEHGLRTHEGVQLPVLPLVHPQSRWIGGVYIDEFAEAHTGRLVVRQMVAASLPFAGVGCAVRRDVLGTIAAARGGSPFDSQSLTEDYELGLSIADAGGRVMIAQVRERAGGPPVAVREFFPDTIQASVRQKARWMIGIALAGWDRTGWAGWRNIGDHWMRAQDRKALIAVAVLLAAYLTPLLWLLSELLHVAGVHRVRPLDPVMAELLLVNAALLGWRLLVRAFFVGRRYGAGEALRSMPRLLIGNFIALLAARRAVTQYWQMLRGRPLHWDKTAHRFPDDATIAA</sequence>
<keyword evidence="3" id="KW-1185">Reference proteome</keyword>
<gene>
    <name evidence="2" type="ORF">SAMN06297144_0283</name>
</gene>
<feature type="transmembrane region" description="Helical" evidence="1">
    <location>
        <begin position="31"/>
        <end position="55"/>
    </location>
</feature>
<protein>
    <submittedName>
        <fullName evidence="2">Adsorption protein B</fullName>
    </submittedName>
</protein>
<dbReference type="NCBIfam" id="NF011307">
    <property type="entry name" value="PRK14716.1-5"/>
    <property type="match status" value="1"/>
</dbReference>
<evidence type="ECO:0000313" key="3">
    <source>
        <dbReference type="Proteomes" id="UP000219494"/>
    </source>
</evidence>
<feature type="transmembrane region" description="Helical" evidence="1">
    <location>
        <begin position="393"/>
        <end position="411"/>
    </location>
</feature>
<organism evidence="2 3">
    <name type="scientific">Sphingomonas guangdongensis</name>
    <dbReference type="NCBI Taxonomy" id="1141890"/>
    <lineage>
        <taxon>Bacteria</taxon>
        <taxon>Pseudomonadati</taxon>
        <taxon>Pseudomonadota</taxon>
        <taxon>Alphaproteobacteria</taxon>
        <taxon>Sphingomonadales</taxon>
        <taxon>Sphingomonadaceae</taxon>
        <taxon>Sphingomonas</taxon>
    </lineage>
</organism>
<dbReference type="AlphaFoldDB" id="A0A285QFS7"/>
<keyword evidence="1" id="KW-1133">Transmembrane helix</keyword>
<feature type="transmembrane region" description="Helical" evidence="1">
    <location>
        <begin position="356"/>
        <end position="373"/>
    </location>
</feature>
<keyword evidence="1" id="KW-0472">Membrane</keyword>
<dbReference type="Proteomes" id="UP000219494">
    <property type="component" value="Unassembled WGS sequence"/>
</dbReference>
<evidence type="ECO:0000313" key="2">
    <source>
        <dbReference type="EMBL" id="SOB78922.1"/>
    </source>
</evidence>
<dbReference type="InterPro" id="IPR029044">
    <property type="entry name" value="Nucleotide-diphossugar_trans"/>
</dbReference>
<reference evidence="2 3" key="1">
    <citation type="submission" date="2017-07" db="EMBL/GenBank/DDBJ databases">
        <authorList>
            <person name="Sun Z.S."/>
            <person name="Albrecht U."/>
            <person name="Echele G."/>
            <person name="Lee C.C."/>
        </authorList>
    </citation>
    <scope>NUCLEOTIDE SEQUENCE [LARGE SCALE GENOMIC DNA]</scope>
    <source>
        <strain evidence="2 3">CGMCC 1.12672</strain>
    </source>
</reference>
<dbReference type="EMBL" id="OBMI01000001">
    <property type="protein sequence ID" value="SOB78922.1"/>
    <property type="molecule type" value="Genomic_DNA"/>
</dbReference>
<dbReference type="Pfam" id="PF13641">
    <property type="entry name" value="Glyco_tranf_2_3"/>
    <property type="match status" value="1"/>
</dbReference>
<keyword evidence="1" id="KW-0812">Transmembrane</keyword>
<dbReference type="RefSeq" id="WP_245858108.1">
    <property type="nucleotide sequence ID" value="NZ_OBMI01000001.1"/>
</dbReference>
<name>A0A285QFS7_9SPHN</name>
<accession>A0A285QFS7</accession>
<evidence type="ECO:0000256" key="1">
    <source>
        <dbReference type="SAM" id="Phobius"/>
    </source>
</evidence>